<dbReference type="OrthoDB" id="1909107at2"/>
<keyword evidence="1" id="KW-0472">Membrane</keyword>
<evidence type="ECO:0000313" key="2">
    <source>
        <dbReference type="EMBL" id="OAB39773.1"/>
    </source>
</evidence>
<sequence>MFRRYERSITLFILQLFLGVGAVFGGVVLIIDPTGELVKMPLSLLERSPFHDFFIPGIILLVVLGIFPLIVAMGLIKRWRWRLAEGLNIFRDRHWSWTFSLYIGFAIIIWIAVQVYMINAVSAIHMLYISLGLLIQMVTLLPSVQAKYRR</sequence>
<comment type="caution">
    <text evidence="2">The sequence shown here is derived from an EMBL/GenBank/DDBJ whole genome shotgun (WGS) entry which is preliminary data.</text>
</comment>
<protein>
    <recommendedName>
        <fullName evidence="4">DUF1648 domain-containing protein</fullName>
    </recommendedName>
</protein>
<feature type="transmembrane region" description="Helical" evidence="1">
    <location>
        <begin position="53"/>
        <end position="76"/>
    </location>
</feature>
<organism evidence="2 3">
    <name type="scientific">Paenibacillus glacialis</name>
    <dbReference type="NCBI Taxonomy" id="494026"/>
    <lineage>
        <taxon>Bacteria</taxon>
        <taxon>Bacillati</taxon>
        <taxon>Bacillota</taxon>
        <taxon>Bacilli</taxon>
        <taxon>Bacillales</taxon>
        <taxon>Paenibacillaceae</taxon>
        <taxon>Paenibacillus</taxon>
    </lineage>
</organism>
<proteinExistence type="predicted"/>
<keyword evidence="3" id="KW-1185">Reference proteome</keyword>
<dbReference type="EMBL" id="LVJH01000042">
    <property type="protein sequence ID" value="OAB39773.1"/>
    <property type="molecule type" value="Genomic_DNA"/>
</dbReference>
<evidence type="ECO:0000313" key="3">
    <source>
        <dbReference type="Proteomes" id="UP000076967"/>
    </source>
</evidence>
<keyword evidence="1" id="KW-1133">Transmembrane helix</keyword>
<accession>A0A162M7W5</accession>
<dbReference type="AlphaFoldDB" id="A0A162M7W5"/>
<dbReference type="Proteomes" id="UP000076967">
    <property type="component" value="Unassembled WGS sequence"/>
</dbReference>
<feature type="transmembrane region" description="Helical" evidence="1">
    <location>
        <begin position="123"/>
        <end position="144"/>
    </location>
</feature>
<dbReference type="RefSeq" id="WP_068535849.1">
    <property type="nucleotide sequence ID" value="NZ_LVJH01000042.1"/>
</dbReference>
<feature type="transmembrane region" description="Helical" evidence="1">
    <location>
        <begin position="97"/>
        <end position="117"/>
    </location>
</feature>
<dbReference type="STRING" id="494026.PGLA_18840"/>
<keyword evidence="1" id="KW-0812">Transmembrane</keyword>
<reference evidence="2 3" key="1">
    <citation type="submission" date="2016-03" db="EMBL/GenBank/DDBJ databases">
        <title>Draft genome sequence of Paenibacillus glacialis DSM 22343.</title>
        <authorList>
            <person name="Shin S.-K."/>
            <person name="Yi H."/>
        </authorList>
    </citation>
    <scope>NUCLEOTIDE SEQUENCE [LARGE SCALE GENOMIC DNA]</scope>
    <source>
        <strain evidence="2 3">DSM 22343</strain>
    </source>
</reference>
<feature type="transmembrane region" description="Helical" evidence="1">
    <location>
        <begin position="12"/>
        <end position="33"/>
    </location>
</feature>
<evidence type="ECO:0008006" key="4">
    <source>
        <dbReference type="Google" id="ProtNLM"/>
    </source>
</evidence>
<gene>
    <name evidence="2" type="ORF">PGLA_18840</name>
</gene>
<evidence type="ECO:0000256" key="1">
    <source>
        <dbReference type="SAM" id="Phobius"/>
    </source>
</evidence>
<name>A0A162M7W5_9BACL</name>